<keyword evidence="2" id="KW-1185">Reference proteome</keyword>
<name>A0ACB8SZP6_9AGAM</name>
<protein>
    <submittedName>
        <fullName evidence="1">Cytochrome P450</fullName>
    </submittedName>
</protein>
<evidence type="ECO:0000313" key="2">
    <source>
        <dbReference type="Proteomes" id="UP000814140"/>
    </source>
</evidence>
<proteinExistence type="predicted"/>
<reference evidence="1" key="2">
    <citation type="journal article" date="2022" name="New Phytol.">
        <title>Evolutionary transition to the ectomycorrhizal habit in the genomes of a hyperdiverse lineage of mushroom-forming fungi.</title>
        <authorList>
            <person name="Looney B."/>
            <person name="Miyauchi S."/>
            <person name="Morin E."/>
            <person name="Drula E."/>
            <person name="Courty P.E."/>
            <person name="Kohler A."/>
            <person name="Kuo A."/>
            <person name="LaButti K."/>
            <person name="Pangilinan J."/>
            <person name="Lipzen A."/>
            <person name="Riley R."/>
            <person name="Andreopoulos W."/>
            <person name="He G."/>
            <person name="Johnson J."/>
            <person name="Nolan M."/>
            <person name="Tritt A."/>
            <person name="Barry K.W."/>
            <person name="Grigoriev I.V."/>
            <person name="Nagy L.G."/>
            <person name="Hibbett D."/>
            <person name="Henrissat B."/>
            <person name="Matheny P.B."/>
            <person name="Labbe J."/>
            <person name="Martin F.M."/>
        </authorList>
    </citation>
    <scope>NUCLEOTIDE SEQUENCE</scope>
    <source>
        <strain evidence="1">HHB10654</strain>
    </source>
</reference>
<dbReference type="Proteomes" id="UP000814140">
    <property type="component" value="Unassembled WGS sequence"/>
</dbReference>
<gene>
    <name evidence="1" type="ORF">BV25DRAFT_1805135</name>
</gene>
<dbReference type="EMBL" id="MU277211">
    <property type="protein sequence ID" value="KAI0061645.1"/>
    <property type="molecule type" value="Genomic_DNA"/>
</dbReference>
<evidence type="ECO:0000313" key="1">
    <source>
        <dbReference type="EMBL" id="KAI0061645.1"/>
    </source>
</evidence>
<sequence>MNCLGLLAVVAVGQLMITTRSHRIPVPPGPYRLPIIGNILSVPKHAVWKTYAEWAQMENSTSLLILHITHNKFFGQLSVVINTKKALKELYEGRSSVYADRPQFMTHKLMGWDFATPLMPYSDEWRIQRKIFHQTLHSRASPVHHPVQLEKAGLLMKSLYDEPHEFARHMRRYAASIALLIAYGYEIEPNDDHLIRVSEEALFILSHPLTAGELPVNAIPALRHLPQWFPGAGFKIRAKRCMELVTEKQNTPWEYVKHNMAKGTARHSVASSQLELNELRAGGMQGENNIKHALAVFFAGKPNLLRAAHRVLALVLHLVVQQRARLELDNVVGRGRLPTFEDRPLLPYVTAVCRETLRWQVALPLSLAHSPTRDGVYAGMFIPKGDVLVMWALSINSVQYPDPESFKPERFLTAEGILNKNEVQIASGLGRRNCVGMHMANATIWIMMASLLANFEISKVKHEHGNEIPVEIAYTDSIVRFIMYTTHSGIHG</sequence>
<comment type="caution">
    <text evidence="1">The sequence shown here is derived from an EMBL/GenBank/DDBJ whole genome shotgun (WGS) entry which is preliminary data.</text>
</comment>
<organism evidence="1 2">
    <name type="scientific">Artomyces pyxidatus</name>
    <dbReference type="NCBI Taxonomy" id="48021"/>
    <lineage>
        <taxon>Eukaryota</taxon>
        <taxon>Fungi</taxon>
        <taxon>Dikarya</taxon>
        <taxon>Basidiomycota</taxon>
        <taxon>Agaricomycotina</taxon>
        <taxon>Agaricomycetes</taxon>
        <taxon>Russulales</taxon>
        <taxon>Auriscalpiaceae</taxon>
        <taxon>Artomyces</taxon>
    </lineage>
</organism>
<reference evidence="1" key="1">
    <citation type="submission" date="2021-03" db="EMBL/GenBank/DDBJ databases">
        <authorList>
            <consortium name="DOE Joint Genome Institute"/>
            <person name="Ahrendt S."/>
            <person name="Looney B.P."/>
            <person name="Miyauchi S."/>
            <person name="Morin E."/>
            <person name="Drula E."/>
            <person name="Courty P.E."/>
            <person name="Chicoki N."/>
            <person name="Fauchery L."/>
            <person name="Kohler A."/>
            <person name="Kuo A."/>
            <person name="Labutti K."/>
            <person name="Pangilinan J."/>
            <person name="Lipzen A."/>
            <person name="Riley R."/>
            <person name="Andreopoulos W."/>
            <person name="He G."/>
            <person name="Johnson J."/>
            <person name="Barry K.W."/>
            <person name="Grigoriev I.V."/>
            <person name="Nagy L."/>
            <person name="Hibbett D."/>
            <person name="Henrissat B."/>
            <person name="Matheny P.B."/>
            <person name="Labbe J."/>
            <person name="Martin F."/>
        </authorList>
    </citation>
    <scope>NUCLEOTIDE SEQUENCE</scope>
    <source>
        <strain evidence="1">HHB10654</strain>
    </source>
</reference>
<accession>A0ACB8SZP6</accession>